<evidence type="ECO:0000313" key="2">
    <source>
        <dbReference type="EMBL" id="GLH72923.1"/>
    </source>
</evidence>
<dbReference type="PROSITE" id="PS51257">
    <property type="entry name" value="PROKAR_LIPOPROTEIN"/>
    <property type="match status" value="1"/>
</dbReference>
<dbReference type="Proteomes" id="UP001165069">
    <property type="component" value="Unassembled WGS sequence"/>
</dbReference>
<proteinExistence type="predicted"/>
<protein>
    <submittedName>
        <fullName evidence="2">Uncharacterized protein</fullName>
    </submittedName>
</protein>
<name>A0ABQ5QE34_9BACT</name>
<dbReference type="Pfam" id="PF10462">
    <property type="entry name" value="Peptidase_M66"/>
    <property type="match status" value="1"/>
</dbReference>
<dbReference type="RefSeq" id="WP_285573212.1">
    <property type="nucleotide sequence ID" value="NZ_BSDE01000002.1"/>
</dbReference>
<feature type="chain" id="PRO_5047008241" evidence="1">
    <location>
        <begin position="28"/>
        <end position="942"/>
    </location>
</feature>
<accession>A0ABQ5QE34</accession>
<organism evidence="2 3">
    <name type="scientific">Geothrix limicola</name>
    <dbReference type="NCBI Taxonomy" id="2927978"/>
    <lineage>
        <taxon>Bacteria</taxon>
        <taxon>Pseudomonadati</taxon>
        <taxon>Acidobacteriota</taxon>
        <taxon>Holophagae</taxon>
        <taxon>Holophagales</taxon>
        <taxon>Holophagaceae</taxon>
        <taxon>Geothrix</taxon>
    </lineage>
</organism>
<feature type="signal peptide" evidence="1">
    <location>
        <begin position="1"/>
        <end position="27"/>
    </location>
</feature>
<dbReference type="SUPFAM" id="SSF55486">
    <property type="entry name" value="Metalloproteases ('zincins'), catalytic domain"/>
    <property type="match status" value="1"/>
</dbReference>
<evidence type="ECO:0000256" key="1">
    <source>
        <dbReference type="SAM" id="SignalP"/>
    </source>
</evidence>
<reference evidence="2 3" key="1">
    <citation type="journal article" date="2023" name="Antonie Van Leeuwenhoek">
        <title>Mesoterricola silvestris gen. nov., sp. nov., Mesoterricola sediminis sp. nov., Geothrix oryzae sp. nov., Geothrix edaphica sp. nov., Geothrix rubra sp. nov., and Geothrix limicola sp. nov., six novel members of Acidobacteriota isolated from soils.</title>
        <authorList>
            <person name="Itoh H."/>
            <person name="Sugisawa Y."/>
            <person name="Mise K."/>
            <person name="Xu Z."/>
            <person name="Kuniyasu M."/>
            <person name="Ushijima N."/>
            <person name="Kawano K."/>
            <person name="Kobayashi E."/>
            <person name="Shiratori Y."/>
            <person name="Masuda Y."/>
            <person name="Senoo K."/>
        </authorList>
    </citation>
    <scope>NUCLEOTIDE SEQUENCE [LARGE SCALE GENOMIC DNA]</scope>
    <source>
        <strain evidence="2 3">Red804</strain>
    </source>
</reference>
<keyword evidence="1" id="KW-0732">Signal</keyword>
<comment type="caution">
    <text evidence="2">The sequence shown here is derived from an EMBL/GenBank/DDBJ whole genome shotgun (WGS) entry which is preliminary data.</text>
</comment>
<keyword evidence="3" id="KW-1185">Reference proteome</keyword>
<sequence length="942" mass="96898">MRMTSRLWLPALLGVLLGCGGGSHSSAPLPTFHVETAALTLPVPPASNVDAANKYYPSPYSGTATFTVSRDPGFTGAVTLALDTTKLPTGVKAAFANTVIASDATTAVLSVQAGYPDPADTTFTKQIYPSLGTYDLPVTASASGVPNATVNLSLKLVTEPADFGLSLCSADGASFNDLTTLSMPAGAPLTETFMAYWALGTFSAPYGPVALSVQGVSPGLSVGLDTSSATLNDVHTMTITAQPGLAAGTYSFLLTGSYLGLTRSMPVLVTYSPSPFSLQPALSSTGTLAQGQALAFPCYLWHNDAYFGTTTPADGTDPLYVGSTELSVSGNPAGLAVGFANANPTGLASVPLQISAASSLAPGSYPVTLQATRVGATTTVPAAPLVLTVNVTDASASPTLWIQNVEWGQSVVSPHVRLVGGKPALLRVHLLADRAGVTAPVVTATIRSQGGATLDNRTLQGPATVPTTILEGDLPSASRASGSTYTVILPAADIQPGMQVTVQAGALSQTLSPSVDPGTTLNLTVVPVYCQGVAPVLPADSVMSRELSAFWPVQGVTITHHAPYTTSTVIPQPSTNPLTDTSGDGWGQLLSEMATLRLVDGSSANYYGFFNPGLKRGFTQSIAGISLLGDGTGIGVDETTAALFQNDDPGLDLATTVMVHEEGHAFNLNHAPAGGAGAPQLNYPYAGAATGSWGFDPVSQAAYDPAATFDIMSYASNPHWVSDWDYVNALGFLGEKEKTPVGLGSLVAAAPLSEQWVISGVVRPDGQVHLSPLVRVACVPAPPRAGDLHLVLTSATASRTVAFSATQVPDLAPGYRHFAFTVPASEELVRVDVPATAGKTSSRRSSLQSLPLRAQMVAASVQDGSLVVRESDGTLHLEWDALAHPFVSVLHEGTRRTTLGLNLSGGSADLPLDGVPSGGQFVIHFSDGLNAVIHNVPRGPKP</sequence>
<dbReference type="EMBL" id="BSDE01000002">
    <property type="protein sequence ID" value="GLH72923.1"/>
    <property type="molecule type" value="Genomic_DNA"/>
</dbReference>
<gene>
    <name evidence="2" type="ORF">GETHLI_14250</name>
</gene>
<evidence type="ECO:0000313" key="3">
    <source>
        <dbReference type="Proteomes" id="UP001165069"/>
    </source>
</evidence>